<dbReference type="EMBL" id="KI660214">
    <property type="protein sequence ID" value="ETN76640.1"/>
    <property type="molecule type" value="Genomic_DNA"/>
</dbReference>
<protein>
    <submittedName>
        <fullName evidence="1">Uncharacterized protein</fullName>
    </submittedName>
</protein>
<dbReference type="KEGG" id="nai:NECAME_11526"/>
<gene>
    <name evidence="1" type="ORF">NECAME_11526</name>
</gene>
<name>W2T3Q1_NECAM</name>
<accession>W2T3Q1</accession>
<dbReference type="Proteomes" id="UP000053676">
    <property type="component" value="Unassembled WGS sequence"/>
</dbReference>
<proteinExistence type="predicted"/>
<keyword evidence="2" id="KW-1185">Reference proteome</keyword>
<sequence>MVRLNTTKRSNKYYATVPKSDPLIVWSDQVVTACSASREELEVELRNGGEAKCKGLSGRSWCVYPVKV</sequence>
<reference evidence="2" key="1">
    <citation type="journal article" date="2014" name="Nat. Genet.">
        <title>Genome of the human hookworm Necator americanus.</title>
        <authorList>
            <person name="Tang Y.T."/>
            <person name="Gao X."/>
            <person name="Rosa B.A."/>
            <person name="Abubucker S."/>
            <person name="Hallsworth-Pepin K."/>
            <person name="Martin J."/>
            <person name="Tyagi R."/>
            <person name="Heizer E."/>
            <person name="Zhang X."/>
            <person name="Bhonagiri-Palsikar V."/>
            <person name="Minx P."/>
            <person name="Warren W.C."/>
            <person name="Wang Q."/>
            <person name="Zhan B."/>
            <person name="Hotez P.J."/>
            <person name="Sternberg P.W."/>
            <person name="Dougall A."/>
            <person name="Gaze S.T."/>
            <person name="Mulvenna J."/>
            <person name="Sotillo J."/>
            <person name="Ranganathan S."/>
            <person name="Rabelo E.M."/>
            <person name="Wilson R.K."/>
            <person name="Felgner P.L."/>
            <person name="Bethony J."/>
            <person name="Hawdon J.M."/>
            <person name="Gasser R.B."/>
            <person name="Loukas A."/>
            <person name="Mitreva M."/>
        </authorList>
    </citation>
    <scope>NUCLEOTIDE SEQUENCE [LARGE SCALE GENOMIC DNA]</scope>
</reference>
<dbReference type="AlphaFoldDB" id="W2T3Q1"/>
<evidence type="ECO:0000313" key="2">
    <source>
        <dbReference type="Proteomes" id="UP000053676"/>
    </source>
</evidence>
<organism evidence="1 2">
    <name type="scientific">Necator americanus</name>
    <name type="common">Human hookworm</name>
    <dbReference type="NCBI Taxonomy" id="51031"/>
    <lineage>
        <taxon>Eukaryota</taxon>
        <taxon>Metazoa</taxon>
        <taxon>Ecdysozoa</taxon>
        <taxon>Nematoda</taxon>
        <taxon>Chromadorea</taxon>
        <taxon>Rhabditida</taxon>
        <taxon>Rhabditina</taxon>
        <taxon>Rhabditomorpha</taxon>
        <taxon>Strongyloidea</taxon>
        <taxon>Ancylostomatidae</taxon>
        <taxon>Bunostominae</taxon>
        <taxon>Necator</taxon>
    </lineage>
</organism>
<evidence type="ECO:0000313" key="1">
    <source>
        <dbReference type="EMBL" id="ETN76640.1"/>
    </source>
</evidence>